<dbReference type="PANTHER" id="PTHR33154">
    <property type="entry name" value="TRANSCRIPTIONAL REGULATOR, ARSR FAMILY"/>
    <property type="match status" value="1"/>
</dbReference>
<name>A0A1F4VFU3_UNCKA</name>
<dbReference type="Pfam" id="PF01022">
    <property type="entry name" value="HTH_5"/>
    <property type="match status" value="1"/>
</dbReference>
<dbReference type="InterPro" id="IPR001845">
    <property type="entry name" value="HTH_ArsR_DNA-bd_dom"/>
</dbReference>
<comment type="caution">
    <text evidence="5">The sequence shown here is derived from an EMBL/GenBank/DDBJ whole genome shotgun (WGS) entry which is preliminary data.</text>
</comment>
<keyword evidence="3" id="KW-0804">Transcription</keyword>
<dbReference type="GO" id="GO:0003677">
    <property type="term" value="F:DNA binding"/>
    <property type="evidence" value="ECO:0007669"/>
    <property type="project" value="UniProtKB-KW"/>
</dbReference>
<accession>A0A1F4VFU3</accession>
<dbReference type="InterPro" id="IPR036390">
    <property type="entry name" value="WH_DNA-bd_sf"/>
</dbReference>
<dbReference type="SUPFAM" id="SSF46785">
    <property type="entry name" value="Winged helix' DNA-binding domain"/>
    <property type="match status" value="1"/>
</dbReference>
<protein>
    <recommendedName>
        <fullName evidence="4">HTH arsR-type domain-containing protein</fullName>
    </recommendedName>
</protein>
<keyword evidence="1" id="KW-0805">Transcription regulation</keyword>
<evidence type="ECO:0000256" key="1">
    <source>
        <dbReference type="ARBA" id="ARBA00023015"/>
    </source>
</evidence>
<evidence type="ECO:0000256" key="3">
    <source>
        <dbReference type="ARBA" id="ARBA00023163"/>
    </source>
</evidence>
<feature type="domain" description="HTH arsR-type" evidence="4">
    <location>
        <begin position="1"/>
        <end position="88"/>
    </location>
</feature>
<dbReference type="PANTHER" id="PTHR33154:SF18">
    <property type="entry name" value="ARSENICAL RESISTANCE OPERON REPRESSOR"/>
    <property type="match status" value="1"/>
</dbReference>
<dbReference type="InterPro" id="IPR051081">
    <property type="entry name" value="HTH_MetalResp_TranReg"/>
</dbReference>
<dbReference type="NCBIfam" id="NF033788">
    <property type="entry name" value="HTH_metalloreg"/>
    <property type="match status" value="1"/>
</dbReference>
<dbReference type="PRINTS" id="PR00778">
    <property type="entry name" value="HTHARSR"/>
</dbReference>
<gene>
    <name evidence="5" type="ORF">A3A78_02045</name>
</gene>
<dbReference type="GO" id="GO:0003700">
    <property type="term" value="F:DNA-binding transcription factor activity"/>
    <property type="evidence" value="ECO:0007669"/>
    <property type="project" value="InterPro"/>
</dbReference>
<dbReference type="InterPro" id="IPR036388">
    <property type="entry name" value="WH-like_DNA-bd_sf"/>
</dbReference>
<dbReference type="Proteomes" id="UP000176504">
    <property type="component" value="Unassembled WGS sequence"/>
</dbReference>
<dbReference type="AlphaFoldDB" id="A0A1F4VFU3"/>
<evidence type="ECO:0000313" key="5">
    <source>
        <dbReference type="EMBL" id="OGC55798.1"/>
    </source>
</evidence>
<sequence>MSVKSYCTTCFKALSVQSRMLIYSFLAKSGKANVSQLVGFVKLKQPTISYHLKEMEKSGILASEKSGKEVYYRISHVCPFDKEKCVLD</sequence>
<dbReference type="CDD" id="cd00090">
    <property type="entry name" value="HTH_ARSR"/>
    <property type="match status" value="1"/>
</dbReference>
<organism evidence="5 6">
    <name type="scientific">candidate division WWE3 bacterium RIFCSPLOWO2_01_FULL_41_18</name>
    <dbReference type="NCBI Taxonomy" id="1802625"/>
    <lineage>
        <taxon>Bacteria</taxon>
        <taxon>Katanobacteria</taxon>
    </lineage>
</organism>
<evidence type="ECO:0000313" key="6">
    <source>
        <dbReference type="Proteomes" id="UP000176504"/>
    </source>
</evidence>
<evidence type="ECO:0000256" key="2">
    <source>
        <dbReference type="ARBA" id="ARBA00023125"/>
    </source>
</evidence>
<dbReference type="SMART" id="SM00418">
    <property type="entry name" value="HTH_ARSR"/>
    <property type="match status" value="1"/>
</dbReference>
<dbReference type="InterPro" id="IPR011991">
    <property type="entry name" value="ArsR-like_HTH"/>
</dbReference>
<evidence type="ECO:0000259" key="4">
    <source>
        <dbReference type="PROSITE" id="PS50987"/>
    </source>
</evidence>
<proteinExistence type="predicted"/>
<dbReference type="EMBL" id="MEVI01000001">
    <property type="protein sequence ID" value="OGC55798.1"/>
    <property type="molecule type" value="Genomic_DNA"/>
</dbReference>
<dbReference type="Gene3D" id="1.10.10.10">
    <property type="entry name" value="Winged helix-like DNA-binding domain superfamily/Winged helix DNA-binding domain"/>
    <property type="match status" value="1"/>
</dbReference>
<keyword evidence="2" id="KW-0238">DNA-binding</keyword>
<dbReference type="PROSITE" id="PS50987">
    <property type="entry name" value="HTH_ARSR_2"/>
    <property type="match status" value="1"/>
</dbReference>
<reference evidence="5 6" key="1">
    <citation type="journal article" date="2016" name="Nat. Commun.">
        <title>Thousands of microbial genomes shed light on interconnected biogeochemical processes in an aquifer system.</title>
        <authorList>
            <person name="Anantharaman K."/>
            <person name="Brown C.T."/>
            <person name="Hug L.A."/>
            <person name="Sharon I."/>
            <person name="Castelle C.J."/>
            <person name="Probst A.J."/>
            <person name="Thomas B.C."/>
            <person name="Singh A."/>
            <person name="Wilkins M.J."/>
            <person name="Karaoz U."/>
            <person name="Brodie E.L."/>
            <person name="Williams K.H."/>
            <person name="Hubbard S.S."/>
            <person name="Banfield J.F."/>
        </authorList>
    </citation>
    <scope>NUCLEOTIDE SEQUENCE [LARGE SCALE GENOMIC DNA]</scope>
</reference>